<keyword evidence="2 4" id="KW-0863">Zinc-finger</keyword>
<feature type="region of interest" description="Disordered" evidence="5">
    <location>
        <begin position="116"/>
        <end position="203"/>
    </location>
</feature>
<feature type="compositionally biased region" description="Basic and acidic residues" evidence="5">
    <location>
        <begin position="232"/>
        <end position="244"/>
    </location>
</feature>
<evidence type="ECO:0000256" key="5">
    <source>
        <dbReference type="SAM" id="MobiDB-lite"/>
    </source>
</evidence>
<protein>
    <recommendedName>
        <fullName evidence="6">RING-type domain-containing protein</fullName>
    </recommendedName>
</protein>
<dbReference type="PANTHER" id="PTHR46293">
    <property type="entry name" value="E3 UBIQUITIN PROTEIN LIGASE DRIP1"/>
    <property type="match status" value="1"/>
</dbReference>
<reference evidence="7 8" key="1">
    <citation type="submission" date="2021-07" db="EMBL/GenBank/DDBJ databases">
        <title>The Aristolochia fimbriata genome: insights into angiosperm evolution, floral development and chemical biosynthesis.</title>
        <authorList>
            <person name="Jiao Y."/>
        </authorList>
    </citation>
    <scope>NUCLEOTIDE SEQUENCE [LARGE SCALE GENOMIC DNA]</scope>
    <source>
        <strain evidence="7">IBCAS-2021</strain>
        <tissue evidence="7">Leaf</tissue>
    </source>
</reference>
<dbReference type="GO" id="GO:0004842">
    <property type="term" value="F:ubiquitin-protein transferase activity"/>
    <property type="evidence" value="ECO:0007669"/>
    <property type="project" value="InterPro"/>
</dbReference>
<dbReference type="InterPro" id="IPR013083">
    <property type="entry name" value="Znf_RING/FYVE/PHD"/>
</dbReference>
<dbReference type="PANTHER" id="PTHR46293:SF1">
    <property type="entry name" value="OS03G0632800 PROTEIN"/>
    <property type="match status" value="1"/>
</dbReference>
<dbReference type="PROSITE" id="PS00518">
    <property type="entry name" value="ZF_RING_1"/>
    <property type="match status" value="1"/>
</dbReference>
<comment type="caution">
    <text evidence="7">The sequence shown here is derived from an EMBL/GenBank/DDBJ whole genome shotgun (WGS) entry which is preliminary data.</text>
</comment>
<sequence length="415" mass="45978">MATQVVKVKRELLVACMTCPLCDKLLNEATTISECLHTFCRKCIYDKLTEEEVDCCPICNIDLGCSPVEKLRPDHNLQDVRAKIFPLKRRKVKAPEVVSPVAIPVRRKERSLSSLVVSTPRVSTHSGLTGRRTKPVARRAATLKNSGFGINGSIKKEENTEPESSSSPEYRNKISHNKRQNASTGEPSNHTLKRESDNGGESWSAKVDLWKPLNCLVEAANRTKTFKSNSHVKSEQFHGPEKAKHSQKSKKEHKSKVQESSNSALAASSGLMEAKRFKKKAAASRVLSSPQALLNAVGVQHERRAGAIWCSLVASNHQEGDAPLPQISSSYLRIKDGDLPVSYIQKYLMRKLDLTSETEVELHCQGERVGPSMRLHTVIELWLRASTTQRVAAAVGTSAKEFVMVLSYSRKSSVL</sequence>
<dbReference type="Gene3D" id="3.30.40.10">
    <property type="entry name" value="Zinc/RING finger domain, C3HC4 (zinc finger)"/>
    <property type="match status" value="1"/>
</dbReference>
<keyword evidence="8" id="KW-1185">Reference proteome</keyword>
<feature type="domain" description="RING-type" evidence="6">
    <location>
        <begin position="19"/>
        <end position="60"/>
    </location>
</feature>
<dbReference type="PROSITE" id="PS50089">
    <property type="entry name" value="ZF_RING_2"/>
    <property type="match status" value="1"/>
</dbReference>
<evidence type="ECO:0000256" key="2">
    <source>
        <dbReference type="ARBA" id="ARBA00022771"/>
    </source>
</evidence>
<feature type="compositionally biased region" description="Polar residues" evidence="5">
    <location>
        <begin position="180"/>
        <end position="190"/>
    </location>
</feature>
<evidence type="ECO:0000313" key="7">
    <source>
        <dbReference type="EMBL" id="KAG9452541.1"/>
    </source>
</evidence>
<proteinExistence type="predicted"/>
<dbReference type="InterPro" id="IPR044807">
    <property type="entry name" value="DRIP1-like"/>
</dbReference>
<dbReference type="InterPro" id="IPR001841">
    <property type="entry name" value="Znf_RING"/>
</dbReference>
<evidence type="ECO:0000256" key="1">
    <source>
        <dbReference type="ARBA" id="ARBA00022723"/>
    </source>
</evidence>
<keyword evidence="3" id="KW-0862">Zinc</keyword>
<evidence type="ECO:0000256" key="3">
    <source>
        <dbReference type="ARBA" id="ARBA00022833"/>
    </source>
</evidence>
<dbReference type="EMBL" id="JAINDJ010000003">
    <property type="protein sequence ID" value="KAG9452541.1"/>
    <property type="molecule type" value="Genomic_DNA"/>
</dbReference>
<evidence type="ECO:0000256" key="4">
    <source>
        <dbReference type="PROSITE-ProRule" id="PRU00175"/>
    </source>
</evidence>
<dbReference type="SMART" id="SM00184">
    <property type="entry name" value="RING"/>
    <property type="match status" value="1"/>
</dbReference>
<feature type="compositionally biased region" description="Basic residues" evidence="5">
    <location>
        <begin position="245"/>
        <end position="254"/>
    </location>
</feature>
<dbReference type="SUPFAM" id="SSF57850">
    <property type="entry name" value="RING/U-box"/>
    <property type="match status" value="1"/>
</dbReference>
<dbReference type="InterPro" id="IPR017907">
    <property type="entry name" value="Znf_RING_CS"/>
</dbReference>
<evidence type="ECO:0000259" key="6">
    <source>
        <dbReference type="PROSITE" id="PS50089"/>
    </source>
</evidence>
<dbReference type="CDD" id="cd16525">
    <property type="entry name" value="RING-HC_PCGF"/>
    <property type="match status" value="1"/>
</dbReference>
<dbReference type="Pfam" id="PF13923">
    <property type="entry name" value="zf-C3HC4_2"/>
    <property type="match status" value="1"/>
</dbReference>
<name>A0AAV7EVK6_ARIFI</name>
<dbReference type="Proteomes" id="UP000825729">
    <property type="component" value="Unassembled WGS sequence"/>
</dbReference>
<dbReference type="Gene3D" id="3.10.20.90">
    <property type="entry name" value="Phosphatidylinositol 3-kinase Catalytic Subunit, Chain A, domain 1"/>
    <property type="match status" value="1"/>
</dbReference>
<gene>
    <name evidence="7" type="ORF">H6P81_005445</name>
</gene>
<evidence type="ECO:0000313" key="8">
    <source>
        <dbReference type="Proteomes" id="UP000825729"/>
    </source>
</evidence>
<organism evidence="7 8">
    <name type="scientific">Aristolochia fimbriata</name>
    <name type="common">White veined hardy Dutchman's pipe vine</name>
    <dbReference type="NCBI Taxonomy" id="158543"/>
    <lineage>
        <taxon>Eukaryota</taxon>
        <taxon>Viridiplantae</taxon>
        <taxon>Streptophyta</taxon>
        <taxon>Embryophyta</taxon>
        <taxon>Tracheophyta</taxon>
        <taxon>Spermatophyta</taxon>
        <taxon>Magnoliopsida</taxon>
        <taxon>Magnoliidae</taxon>
        <taxon>Piperales</taxon>
        <taxon>Aristolochiaceae</taxon>
        <taxon>Aristolochia</taxon>
    </lineage>
</organism>
<feature type="region of interest" description="Disordered" evidence="5">
    <location>
        <begin position="227"/>
        <end position="264"/>
    </location>
</feature>
<dbReference type="GO" id="GO:0008270">
    <property type="term" value="F:zinc ion binding"/>
    <property type="evidence" value="ECO:0007669"/>
    <property type="project" value="UniProtKB-KW"/>
</dbReference>
<feature type="compositionally biased region" description="Polar residues" evidence="5">
    <location>
        <begin position="116"/>
        <end position="127"/>
    </location>
</feature>
<keyword evidence="1" id="KW-0479">Metal-binding</keyword>
<dbReference type="AlphaFoldDB" id="A0AAV7EVK6"/>
<accession>A0AAV7EVK6</accession>